<comment type="cofactor">
    <cofactor evidence="1 12 13">
        <name>FAD</name>
        <dbReference type="ChEBI" id="CHEBI:57692"/>
    </cofactor>
</comment>
<feature type="binding site" evidence="12">
    <location>
        <position position="203"/>
    </location>
    <ligand>
        <name>FAD</name>
        <dbReference type="ChEBI" id="CHEBI:57692"/>
    </ligand>
</feature>
<dbReference type="EC" id="1.6.2.2" evidence="13"/>
<keyword evidence="3" id="KW-0444">Lipid biosynthesis</keyword>
<dbReference type="GO" id="GO:0071949">
    <property type="term" value="F:FAD binding"/>
    <property type="evidence" value="ECO:0007669"/>
    <property type="project" value="TreeGrafter"/>
</dbReference>
<protein>
    <recommendedName>
        <fullName evidence="13">NADH-cytochrome b5 reductase</fullName>
        <ecNumber evidence="13">1.6.2.2</ecNumber>
    </recommendedName>
</protein>
<keyword evidence="14" id="KW-0812">Transmembrane</keyword>
<dbReference type="FunFam" id="2.40.30.10:FF:000021">
    <property type="entry name" value="NADH-cytochrome b5 reductase"/>
    <property type="match status" value="1"/>
</dbReference>
<evidence type="ECO:0000256" key="12">
    <source>
        <dbReference type="PIRSR" id="PIRSR601834-1"/>
    </source>
</evidence>
<name>A0A8D8UCP1_9HEMI</name>
<feature type="binding site" evidence="12">
    <location>
        <position position="126"/>
    </location>
    <ligand>
        <name>FAD</name>
        <dbReference type="ChEBI" id="CHEBI:57692"/>
    </ligand>
</feature>
<keyword evidence="14" id="KW-0472">Membrane</keyword>
<dbReference type="Gene3D" id="3.40.50.80">
    <property type="entry name" value="Nucleotide-binding domain of ferredoxin-NADP reductase (FNR) module"/>
    <property type="match status" value="1"/>
</dbReference>
<keyword evidence="6" id="KW-0752">Steroid biosynthesis</keyword>
<evidence type="ECO:0000256" key="8">
    <source>
        <dbReference type="ARBA" id="ARBA00023011"/>
    </source>
</evidence>
<keyword evidence="9 13" id="KW-0520">NAD</keyword>
<comment type="catalytic activity">
    <reaction evidence="13">
        <text>2 Fe(III)-[cytochrome b5] + NADH = 2 Fe(II)-[cytochrome b5] + NAD(+) + H(+)</text>
        <dbReference type="Rhea" id="RHEA:46680"/>
        <dbReference type="Rhea" id="RHEA-COMP:10438"/>
        <dbReference type="Rhea" id="RHEA-COMP:10439"/>
        <dbReference type="ChEBI" id="CHEBI:15378"/>
        <dbReference type="ChEBI" id="CHEBI:29033"/>
        <dbReference type="ChEBI" id="CHEBI:29034"/>
        <dbReference type="ChEBI" id="CHEBI:57540"/>
        <dbReference type="ChEBI" id="CHEBI:57945"/>
        <dbReference type="EC" id="1.6.2.2"/>
    </reaction>
</comment>
<evidence type="ECO:0000313" key="16">
    <source>
        <dbReference type="EMBL" id="CAG6704721.1"/>
    </source>
</evidence>
<dbReference type="PANTHER" id="PTHR19370">
    <property type="entry name" value="NADH-CYTOCHROME B5 REDUCTASE"/>
    <property type="match status" value="1"/>
</dbReference>
<keyword evidence="14" id="KW-1133">Transmembrane helix</keyword>
<sequence length="319" mass="35571">MGIQEIVDELSVPSILVGVGVVVVIGFIISAIQESKSKKKEKSPAGSKNLKTLVDPELKVPLKLKEKIEINHDTRCFRFALPSDEHVLGLPIGQHLSLSVTINDEFVARAYTPVTSDEHKGHMDLVVKVYYKNVHPKFPDGGKMSQYLENMNVGDPINVSGPRGRLSYLGKGEFNIRAVSKKDPALNLKVKKLSMIAGGTGITPMLQLVRHITKDPADDTQMTLIFANQSEKDILLREELEEAASKYPDQFKLWYTVDRPEDGWKYSTGFVSAEMIAEHLFPPSPDNLVLMCGPPPMINFACKPNLDKMGYSEKLRFSY</sequence>
<dbReference type="PROSITE" id="PS51384">
    <property type="entry name" value="FAD_FR"/>
    <property type="match status" value="1"/>
</dbReference>
<dbReference type="EMBL" id="HBUF01341905">
    <property type="protein sequence ID" value="CAG6704721.1"/>
    <property type="molecule type" value="Transcribed_RNA"/>
</dbReference>
<dbReference type="GO" id="GO:0016126">
    <property type="term" value="P:sterol biosynthetic process"/>
    <property type="evidence" value="ECO:0007669"/>
    <property type="project" value="UniProtKB-KW"/>
</dbReference>
<feature type="transmembrane region" description="Helical" evidence="14">
    <location>
        <begin position="12"/>
        <end position="32"/>
    </location>
</feature>
<feature type="binding site" evidence="12">
    <location>
        <position position="111"/>
    </location>
    <ligand>
        <name>FAD</name>
        <dbReference type="ChEBI" id="CHEBI:57692"/>
    </ligand>
</feature>
<evidence type="ECO:0000256" key="4">
    <source>
        <dbReference type="ARBA" id="ARBA00022630"/>
    </source>
</evidence>
<keyword evidence="11" id="KW-0753">Steroid metabolism</keyword>
<evidence type="ECO:0000256" key="6">
    <source>
        <dbReference type="ARBA" id="ARBA00022955"/>
    </source>
</evidence>
<evidence type="ECO:0000256" key="3">
    <source>
        <dbReference type="ARBA" id="ARBA00022516"/>
    </source>
</evidence>
<dbReference type="InterPro" id="IPR008333">
    <property type="entry name" value="Cbr1-like_FAD-bd_dom"/>
</dbReference>
<dbReference type="SUPFAM" id="SSF52343">
    <property type="entry name" value="Ferredoxin reductase-like, C-terminal NADP-linked domain"/>
    <property type="match status" value="1"/>
</dbReference>
<comment type="similarity">
    <text evidence="2 13">Belongs to the flavoprotein pyridine nucleotide cytochrome reductase family.</text>
</comment>
<evidence type="ECO:0000256" key="9">
    <source>
        <dbReference type="ARBA" id="ARBA00023027"/>
    </source>
</evidence>
<dbReference type="CDD" id="cd06183">
    <property type="entry name" value="cyt_b5_reduct_like"/>
    <property type="match status" value="1"/>
</dbReference>
<dbReference type="FunFam" id="3.40.50.80:FF:000005">
    <property type="entry name" value="NADH-cytochrome b5 reductase"/>
    <property type="match status" value="1"/>
</dbReference>
<dbReference type="InterPro" id="IPR001433">
    <property type="entry name" value="OxRdtase_FAD/NAD-bd"/>
</dbReference>
<feature type="binding site" evidence="12">
    <location>
        <position position="109"/>
    </location>
    <ligand>
        <name>FAD</name>
        <dbReference type="ChEBI" id="CHEBI:57692"/>
    </ligand>
</feature>
<dbReference type="InterPro" id="IPR001834">
    <property type="entry name" value="CBR-like"/>
</dbReference>
<feature type="domain" description="FAD-binding FR-type" evidence="15">
    <location>
        <begin position="57"/>
        <end position="169"/>
    </location>
</feature>
<feature type="binding site" evidence="12">
    <location>
        <position position="145"/>
    </location>
    <ligand>
        <name>FAD</name>
        <dbReference type="ChEBI" id="CHEBI:57692"/>
    </ligand>
</feature>
<dbReference type="AlphaFoldDB" id="A0A8D8UCP1"/>
<dbReference type="SUPFAM" id="SSF63380">
    <property type="entry name" value="Riboflavin synthase domain-like"/>
    <property type="match status" value="1"/>
</dbReference>
<dbReference type="GO" id="GO:0005739">
    <property type="term" value="C:mitochondrion"/>
    <property type="evidence" value="ECO:0007669"/>
    <property type="project" value="TreeGrafter"/>
</dbReference>
<evidence type="ECO:0000256" key="1">
    <source>
        <dbReference type="ARBA" id="ARBA00001974"/>
    </source>
</evidence>
<feature type="binding site" evidence="12">
    <location>
        <position position="144"/>
    </location>
    <ligand>
        <name>FAD</name>
        <dbReference type="ChEBI" id="CHEBI:57692"/>
    </ligand>
</feature>
<dbReference type="InterPro" id="IPR001709">
    <property type="entry name" value="Flavoprot_Pyr_Nucl_cyt_Rdtase"/>
</dbReference>
<keyword evidence="7 13" id="KW-0560">Oxidoreductase</keyword>
<proteinExistence type="inferred from homology"/>
<dbReference type="PANTHER" id="PTHR19370:SF185">
    <property type="entry name" value="NADH-CYTOCHROME B5 REDUCTASE"/>
    <property type="match status" value="1"/>
</dbReference>
<dbReference type="InterPro" id="IPR017927">
    <property type="entry name" value="FAD-bd_FR_type"/>
</dbReference>
<evidence type="ECO:0000256" key="7">
    <source>
        <dbReference type="ARBA" id="ARBA00023002"/>
    </source>
</evidence>
<feature type="binding site" evidence="12">
    <location>
        <position position="143"/>
    </location>
    <ligand>
        <name>FAD</name>
        <dbReference type="ChEBI" id="CHEBI:57692"/>
    </ligand>
</feature>
<reference evidence="16" key="1">
    <citation type="submission" date="2021-05" db="EMBL/GenBank/DDBJ databases">
        <authorList>
            <person name="Alioto T."/>
            <person name="Alioto T."/>
            <person name="Gomez Garrido J."/>
        </authorList>
    </citation>
    <scope>NUCLEOTIDE SEQUENCE</scope>
</reference>
<keyword evidence="4 12" id="KW-0285">Flavoprotein</keyword>
<keyword evidence="8" id="KW-0756">Sterol biosynthesis</keyword>
<accession>A0A8D8UCP1</accession>
<dbReference type="Pfam" id="PF00175">
    <property type="entry name" value="NAD_binding_1"/>
    <property type="match status" value="1"/>
</dbReference>
<organism evidence="16">
    <name type="scientific">Cacopsylla melanoneura</name>
    <dbReference type="NCBI Taxonomy" id="428564"/>
    <lineage>
        <taxon>Eukaryota</taxon>
        <taxon>Metazoa</taxon>
        <taxon>Ecdysozoa</taxon>
        <taxon>Arthropoda</taxon>
        <taxon>Hexapoda</taxon>
        <taxon>Insecta</taxon>
        <taxon>Pterygota</taxon>
        <taxon>Neoptera</taxon>
        <taxon>Paraneoptera</taxon>
        <taxon>Hemiptera</taxon>
        <taxon>Sternorrhyncha</taxon>
        <taxon>Psylloidea</taxon>
        <taxon>Psyllidae</taxon>
        <taxon>Psyllinae</taxon>
        <taxon>Cacopsylla</taxon>
    </lineage>
</organism>
<dbReference type="InterPro" id="IPR017938">
    <property type="entry name" value="Riboflavin_synthase-like_b-brl"/>
</dbReference>
<dbReference type="PRINTS" id="PR00371">
    <property type="entry name" value="FPNCR"/>
</dbReference>
<dbReference type="PRINTS" id="PR00406">
    <property type="entry name" value="CYTB5RDTASE"/>
</dbReference>
<evidence type="ECO:0000256" key="14">
    <source>
        <dbReference type="SAM" id="Phobius"/>
    </source>
</evidence>
<evidence type="ECO:0000256" key="2">
    <source>
        <dbReference type="ARBA" id="ARBA00006105"/>
    </source>
</evidence>
<evidence type="ECO:0000256" key="11">
    <source>
        <dbReference type="ARBA" id="ARBA00023221"/>
    </source>
</evidence>
<dbReference type="Pfam" id="PF00970">
    <property type="entry name" value="FAD_binding_6"/>
    <property type="match status" value="1"/>
</dbReference>
<keyword evidence="5 12" id="KW-0274">FAD</keyword>
<evidence type="ECO:0000256" key="10">
    <source>
        <dbReference type="ARBA" id="ARBA00023166"/>
    </source>
</evidence>
<dbReference type="Gene3D" id="2.40.30.10">
    <property type="entry name" value="Translation factors"/>
    <property type="match status" value="1"/>
</dbReference>
<dbReference type="InterPro" id="IPR039261">
    <property type="entry name" value="FNR_nucleotide-bd"/>
</dbReference>
<feature type="binding site" evidence="12">
    <location>
        <position position="128"/>
    </location>
    <ligand>
        <name>FAD</name>
        <dbReference type="ChEBI" id="CHEBI:57692"/>
    </ligand>
</feature>
<keyword evidence="6" id="KW-0443">Lipid metabolism</keyword>
<keyword evidence="10" id="KW-1207">Sterol metabolism</keyword>
<evidence type="ECO:0000259" key="15">
    <source>
        <dbReference type="PROSITE" id="PS51384"/>
    </source>
</evidence>
<dbReference type="GO" id="GO:0090524">
    <property type="term" value="F:cytochrome-b5 reductase activity, acting on NADH"/>
    <property type="evidence" value="ECO:0007669"/>
    <property type="project" value="UniProtKB-EC"/>
</dbReference>
<evidence type="ECO:0000256" key="5">
    <source>
        <dbReference type="ARBA" id="ARBA00022827"/>
    </source>
</evidence>
<evidence type="ECO:0000256" key="13">
    <source>
        <dbReference type="RuleBase" id="RU361226"/>
    </source>
</evidence>